<dbReference type="CDD" id="cd01948">
    <property type="entry name" value="EAL"/>
    <property type="match status" value="1"/>
</dbReference>
<dbReference type="Pfam" id="PF00990">
    <property type="entry name" value="GGDEF"/>
    <property type="match status" value="1"/>
</dbReference>
<gene>
    <name evidence="4" type="ORF">KG103_01235</name>
</gene>
<sequence>MAPTTRTGTADVVVRTTAGLFLVGGGAAALLAVDVVRSGDPRGGMLLAVAVAAALTGTVLLVVRPHIPRRTLGATLLVGAATLGVGTALAPTPTLALASASLAMLLGVESTLFLRRRDAWAVVGFASAWQVVPLLVVHDLPVLVCASYVALWCGVAGVVGVLGQHASTAGVDALTGLPDRRAWDAALEQAIDRHERRGMPLSLVLLDLDHFKRVNDEHGHAVGDELLRGAADAWRGLDVPGMVLGRRGGDEFAVLLPGRTGEEAVTLADRLCAAAPTAASCGVAEHAEGETAAEVLRRTDAALYAAKAAGRGRTVLSERQPHRLVDDLAAALAARALHVELQPVVDLASGAVTGVEALARWDHPRLGRVPPADFVTAAEDGGLIDDLGAAVLALACADGRVLETAWGRQVLLGVNVSGHELVGQGYADRVLRVLQDAGRPADRLVLEVTESVVEASGPAAQRALTTLREHGVRIAIDDFGTGFSSLSRLDELPADLLKLDRAFLTTLTTSPRRQVLVRELLHLCEELDIVVVAEGVETAEQASLLQELGCRAAQGYRFAPPQPVAELARVPWGHLVPPSGSAPPPRA</sequence>
<evidence type="ECO:0000256" key="1">
    <source>
        <dbReference type="SAM" id="Phobius"/>
    </source>
</evidence>
<feature type="domain" description="GGDEF" evidence="3">
    <location>
        <begin position="199"/>
        <end position="319"/>
    </location>
</feature>
<feature type="transmembrane region" description="Helical" evidence="1">
    <location>
        <begin position="119"/>
        <end position="137"/>
    </location>
</feature>
<dbReference type="SUPFAM" id="SSF141868">
    <property type="entry name" value="EAL domain-like"/>
    <property type="match status" value="1"/>
</dbReference>
<dbReference type="InterPro" id="IPR050706">
    <property type="entry name" value="Cyclic-di-GMP_PDE-like"/>
</dbReference>
<dbReference type="InterPro" id="IPR035919">
    <property type="entry name" value="EAL_sf"/>
</dbReference>
<dbReference type="SMART" id="SM00267">
    <property type="entry name" value="GGDEF"/>
    <property type="match status" value="1"/>
</dbReference>
<dbReference type="Gene3D" id="3.20.20.450">
    <property type="entry name" value="EAL domain"/>
    <property type="match status" value="1"/>
</dbReference>
<dbReference type="PROSITE" id="PS50883">
    <property type="entry name" value="EAL"/>
    <property type="match status" value="1"/>
</dbReference>
<dbReference type="SMART" id="SM00052">
    <property type="entry name" value="EAL"/>
    <property type="match status" value="1"/>
</dbReference>
<dbReference type="NCBIfam" id="TIGR00254">
    <property type="entry name" value="GGDEF"/>
    <property type="match status" value="1"/>
</dbReference>
<evidence type="ECO:0000259" key="2">
    <source>
        <dbReference type="PROSITE" id="PS50883"/>
    </source>
</evidence>
<keyword evidence="5" id="KW-1185">Reference proteome</keyword>
<dbReference type="CDD" id="cd01949">
    <property type="entry name" value="GGDEF"/>
    <property type="match status" value="1"/>
</dbReference>
<keyword evidence="1" id="KW-0812">Transmembrane</keyword>
<keyword evidence="1" id="KW-0472">Membrane</keyword>
<keyword evidence="1" id="KW-1133">Transmembrane helix</keyword>
<protein>
    <submittedName>
        <fullName evidence="4">Bifunctional diguanylate cyclase/phosphodiesterase</fullName>
    </submittedName>
</protein>
<accession>A0ABX8D573</accession>
<reference evidence="4 5" key="1">
    <citation type="submission" date="2021-05" db="EMBL/GenBank/DDBJ databases">
        <title>Novel species in genus Cellulomonas.</title>
        <authorList>
            <person name="Zhang G."/>
        </authorList>
    </citation>
    <scope>NUCLEOTIDE SEQUENCE [LARGE SCALE GENOMIC DNA]</scope>
    <source>
        <strain evidence="5">zg-ZUI222</strain>
    </source>
</reference>
<dbReference type="InterPro" id="IPR000160">
    <property type="entry name" value="GGDEF_dom"/>
</dbReference>
<dbReference type="EMBL" id="CP074405">
    <property type="protein sequence ID" value="QVI62608.1"/>
    <property type="molecule type" value="Genomic_DNA"/>
</dbReference>
<dbReference type="InterPro" id="IPR043128">
    <property type="entry name" value="Rev_trsase/Diguanyl_cyclase"/>
</dbReference>
<feature type="transmembrane region" description="Helical" evidence="1">
    <location>
        <begin position="12"/>
        <end position="33"/>
    </location>
</feature>
<feature type="domain" description="EAL" evidence="2">
    <location>
        <begin position="321"/>
        <end position="575"/>
    </location>
</feature>
<dbReference type="Pfam" id="PF00563">
    <property type="entry name" value="EAL"/>
    <property type="match status" value="1"/>
</dbReference>
<feature type="transmembrane region" description="Helical" evidence="1">
    <location>
        <begin position="70"/>
        <end position="89"/>
    </location>
</feature>
<dbReference type="PANTHER" id="PTHR33121">
    <property type="entry name" value="CYCLIC DI-GMP PHOSPHODIESTERASE PDEF"/>
    <property type="match status" value="1"/>
</dbReference>
<proteinExistence type="predicted"/>
<name>A0ABX8D573_9CELL</name>
<dbReference type="RefSeq" id="WP_207340269.1">
    <property type="nucleotide sequence ID" value="NZ_CP074405.1"/>
</dbReference>
<evidence type="ECO:0000313" key="5">
    <source>
        <dbReference type="Proteomes" id="UP000677804"/>
    </source>
</evidence>
<dbReference type="Gene3D" id="3.30.70.270">
    <property type="match status" value="1"/>
</dbReference>
<dbReference type="InterPro" id="IPR001633">
    <property type="entry name" value="EAL_dom"/>
</dbReference>
<dbReference type="PANTHER" id="PTHR33121:SF70">
    <property type="entry name" value="SIGNALING PROTEIN YKOW"/>
    <property type="match status" value="1"/>
</dbReference>
<evidence type="ECO:0000259" key="3">
    <source>
        <dbReference type="PROSITE" id="PS50887"/>
    </source>
</evidence>
<organism evidence="4 5">
    <name type="scientific">Cellulomonas wangleii</name>
    <dbReference type="NCBI Taxonomy" id="2816956"/>
    <lineage>
        <taxon>Bacteria</taxon>
        <taxon>Bacillati</taxon>
        <taxon>Actinomycetota</taxon>
        <taxon>Actinomycetes</taxon>
        <taxon>Micrococcales</taxon>
        <taxon>Cellulomonadaceae</taxon>
        <taxon>Cellulomonas</taxon>
    </lineage>
</organism>
<dbReference type="InterPro" id="IPR029787">
    <property type="entry name" value="Nucleotide_cyclase"/>
</dbReference>
<feature type="transmembrane region" description="Helical" evidence="1">
    <location>
        <begin position="45"/>
        <end position="63"/>
    </location>
</feature>
<dbReference type="PROSITE" id="PS50887">
    <property type="entry name" value="GGDEF"/>
    <property type="match status" value="1"/>
</dbReference>
<evidence type="ECO:0000313" key="4">
    <source>
        <dbReference type="EMBL" id="QVI62608.1"/>
    </source>
</evidence>
<dbReference type="Proteomes" id="UP000677804">
    <property type="component" value="Chromosome"/>
</dbReference>
<dbReference type="SUPFAM" id="SSF55073">
    <property type="entry name" value="Nucleotide cyclase"/>
    <property type="match status" value="1"/>
</dbReference>